<evidence type="ECO:0000313" key="2">
    <source>
        <dbReference type="Proteomes" id="UP000651475"/>
    </source>
</evidence>
<comment type="caution">
    <text evidence="1">The sequence shown here is derived from an EMBL/GenBank/DDBJ whole genome shotgun (WGS) entry which is preliminary data.</text>
</comment>
<dbReference type="EMBL" id="JACOOJ010000001">
    <property type="protein sequence ID" value="MBC5631172.1"/>
    <property type="molecule type" value="Genomic_DNA"/>
</dbReference>
<accession>A0ABR7DI90</accession>
<dbReference type="Proteomes" id="UP000651475">
    <property type="component" value="Unassembled WGS sequence"/>
</dbReference>
<reference evidence="1 2" key="1">
    <citation type="submission" date="2020-08" db="EMBL/GenBank/DDBJ databases">
        <title>Genome public.</title>
        <authorList>
            <person name="Liu C."/>
            <person name="Sun Q."/>
        </authorList>
    </citation>
    <scope>NUCLEOTIDE SEQUENCE [LARGE SCALE GENOMIC DNA]</scope>
    <source>
        <strain evidence="1 2">NSJ-79</strain>
    </source>
</reference>
<evidence type="ECO:0000313" key="1">
    <source>
        <dbReference type="EMBL" id="MBC5631172.1"/>
    </source>
</evidence>
<organism evidence="1 2">
    <name type="scientific">Parabacteroides hominis</name>
    <dbReference type="NCBI Taxonomy" id="2763057"/>
    <lineage>
        <taxon>Bacteria</taxon>
        <taxon>Pseudomonadati</taxon>
        <taxon>Bacteroidota</taxon>
        <taxon>Bacteroidia</taxon>
        <taxon>Bacteroidales</taxon>
        <taxon>Tannerellaceae</taxon>
        <taxon>Parabacteroides</taxon>
    </lineage>
</organism>
<sequence>MKEQDIRWQQRFSNYPKALLKLKQTDQSGLDRTYRTEKNYFLSKKYLI</sequence>
<keyword evidence="2" id="KW-1185">Reference proteome</keyword>
<gene>
    <name evidence="1" type="ORF">H8S65_00045</name>
</gene>
<proteinExistence type="predicted"/>
<protein>
    <submittedName>
        <fullName evidence="1">Uncharacterized protein</fullName>
    </submittedName>
</protein>
<name>A0ABR7DI90_9BACT</name>
<dbReference type="RefSeq" id="WP_186927923.1">
    <property type="nucleotide sequence ID" value="NZ_JACOOJ010000001.1"/>
</dbReference>